<gene>
    <name evidence="1" type="ORF">SAMN04487949_1877</name>
</gene>
<dbReference type="InterPro" id="IPR036388">
    <property type="entry name" value="WH-like_DNA-bd_sf"/>
</dbReference>
<dbReference type="Proteomes" id="UP000199451">
    <property type="component" value="Unassembled WGS sequence"/>
</dbReference>
<dbReference type="RefSeq" id="WP_139173305.1">
    <property type="nucleotide sequence ID" value="NZ_FNHL01000002.1"/>
</dbReference>
<dbReference type="EMBL" id="FNHL01000002">
    <property type="protein sequence ID" value="SDM50227.1"/>
    <property type="molecule type" value="Genomic_DNA"/>
</dbReference>
<evidence type="ECO:0000313" key="1">
    <source>
        <dbReference type="EMBL" id="SDM50227.1"/>
    </source>
</evidence>
<protein>
    <submittedName>
        <fullName evidence="1">Uncharacterized protein</fullName>
    </submittedName>
</protein>
<accession>A0A1G9TR73</accession>
<reference evidence="2" key="1">
    <citation type="submission" date="2016-10" db="EMBL/GenBank/DDBJ databases">
        <authorList>
            <person name="Varghese N."/>
            <person name="Submissions S."/>
        </authorList>
    </citation>
    <scope>NUCLEOTIDE SEQUENCE [LARGE SCALE GENOMIC DNA]</scope>
    <source>
        <strain evidence="2">CGMCC 1.10119</strain>
    </source>
</reference>
<name>A0A1G9TR73_9EURY</name>
<dbReference type="AlphaFoldDB" id="A0A1G9TR73"/>
<dbReference type="OrthoDB" id="205718at2157"/>
<proteinExistence type="predicted"/>
<keyword evidence="2" id="KW-1185">Reference proteome</keyword>
<dbReference type="Gene3D" id="1.10.10.10">
    <property type="entry name" value="Winged helix-like DNA-binding domain superfamily/Winged helix DNA-binding domain"/>
    <property type="match status" value="1"/>
</dbReference>
<evidence type="ECO:0000313" key="2">
    <source>
        <dbReference type="Proteomes" id="UP000199451"/>
    </source>
</evidence>
<sequence length="365" mass="41755">MPDIEGQHEFYLGASAYEGGHISLTDAFDLGIILEYFRYIDVSDQNPQIGTQEDSKVLGGLYQLENRLRDSTIETPVTGQIVEFRTKLEAKYDSPEDTISDEDRNELGQNAGTWQHLLRRELSHEQRIPVSSSGLLDPNRLLNSPEELFDTYVWSWLDERPQNDLREACKTIVVDCSTSSVMLSLRAVEHCLRQWYEHQNEDLEAGAWGQVLDQLMQEYAEEEKKNDTVLTQLSDLPPVLSNLYYLKEKRNEVSHPERSPSAQEARRTLMIVAATITDIHTELREDLIPAVSDLNLDFASEDDDLTDVLVKLIDELDDGSGAKYDAIYRWGEQVGIHREVIEETIHDLLMSGYVYEPDYGRVKSI</sequence>
<organism evidence="1 2">
    <name type="scientific">Halogranum gelatinilyticum</name>
    <dbReference type="NCBI Taxonomy" id="660521"/>
    <lineage>
        <taxon>Archaea</taxon>
        <taxon>Methanobacteriati</taxon>
        <taxon>Methanobacteriota</taxon>
        <taxon>Stenosarchaea group</taxon>
        <taxon>Halobacteria</taxon>
        <taxon>Halobacteriales</taxon>
        <taxon>Haloferacaceae</taxon>
    </lineage>
</organism>